<dbReference type="InterPro" id="IPR036046">
    <property type="entry name" value="Acylphosphatase-like_dom_sf"/>
</dbReference>
<dbReference type="EMBL" id="SJDL01000001">
    <property type="protein sequence ID" value="TBW59457.1"/>
    <property type="molecule type" value="Genomic_DNA"/>
</dbReference>
<keyword evidence="5 6" id="KW-0378">Hydrolase</keyword>
<evidence type="ECO:0000313" key="10">
    <source>
        <dbReference type="Proteomes" id="UP000313645"/>
    </source>
</evidence>
<evidence type="ECO:0000256" key="5">
    <source>
        <dbReference type="PROSITE-ProRule" id="PRU00520"/>
    </source>
</evidence>
<organism evidence="9 10">
    <name type="scientific">Marinobacter halodurans</name>
    <dbReference type="NCBI Taxonomy" id="2528979"/>
    <lineage>
        <taxon>Bacteria</taxon>
        <taxon>Pseudomonadati</taxon>
        <taxon>Pseudomonadota</taxon>
        <taxon>Gammaproteobacteria</taxon>
        <taxon>Pseudomonadales</taxon>
        <taxon>Marinobacteraceae</taxon>
        <taxon>Marinobacter</taxon>
    </lineage>
</organism>
<dbReference type="PANTHER" id="PTHR47268">
    <property type="entry name" value="ACYLPHOSPHATASE"/>
    <property type="match status" value="1"/>
</dbReference>
<dbReference type="NCBIfam" id="NF011000">
    <property type="entry name" value="PRK14426.1"/>
    <property type="match status" value="1"/>
</dbReference>
<gene>
    <name evidence="9" type="ORF">EZI54_00415</name>
</gene>
<evidence type="ECO:0000256" key="7">
    <source>
        <dbReference type="RuleBase" id="RU004168"/>
    </source>
</evidence>
<evidence type="ECO:0000256" key="2">
    <source>
        <dbReference type="ARBA" id="ARBA00012150"/>
    </source>
</evidence>
<comment type="caution">
    <text evidence="9">The sequence shown here is derived from an EMBL/GenBank/DDBJ whole genome shotgun (WGS) entry which is preliminary data.</text>
</comment>
<evidence type="ECO:0000256" key="1">
    <source>
        <dbReference type="ARBA" id="ARBA00005614"/>
    </source>
</evidence>
<dbReference type="SUPFAM" id="SSF54975">
    <property type="entry name" value="Acylphosphatase/BLUF domain-like"/>
    <property type="match status" value="1"/>
</dbReference>
<sequence>MDEQCIRVRVSGLVQGVFFRASTQEQARAKGISGYVKNLPDGRVEVVACGDEDALERLVEWLHKGPDRARVDHVDVETVNFRSHQGFNIK</sequence>
<feature type="active site" evidence="5">
    <location>
        <position position="38"/>
    </location>
</feature>
<dbReference type="Pfam" id="PF00708">
    <property type="entry name" value="Acylphosphatase"/>
    <property type="match status" value="1"/>
</dbReference>
<comment type="similarity">
    <text evidence="1 7">Belongs to the acylphosphatase family.</text>
</comment>
<keyword evidence="10" id="KW-1185">Reference proteome</keyword>
<dbReference type="Proteomes" id="UP000313645">
    <property type="component" value="Unassembled WGS sequence"/>
</dbReference>
<evidence type="ECO:0000256" key="6">
    <source>
        <dbReference type="RuleBase" id="RU000553"/>
    </source>
</evidence>
<dbReference type="InterPro" id="IPR017968">
    <property type="entry name" value="Acylphosphatase_CS"/>
</dbReference>
<accession>A0ABY1ZQQ2</accession>
<dbReference type="RefSeq" id="WP_131477923.1">
    <property type="nucleotide sequence ID" value="NZ_SJDL01000001.1"/>
</dbReference>
<evidence type="ECO:0000313" key="9">
    <source>
        <dbReference type="EMBL" id="TBW59457.1"/>
    </source>
</evidence>
<dbReference type="InterPro" id="IPR020456">
    <property type="entry name" value="Acylphosphatase"/>
</dbReference>
<name>A0ABY1ZQQ2_9GAMM</name>
<dbReference type="EC" id="3.6.1.7" evidence="2 5"/>
<proteinExistence type="inferred from homology"/>
<reference evidence="9 10" key="1">
    <citation type="submission" date="2019-02" db="EMBL/GenBank/DDBJ databases">
        <title>Marinobacter halodurans sp. nov., a marine bacterium isolated from sea tidal flat.</title>
        <authorList>
            <person name="Yoo Y."/>
            <person name="Lee D.W."/>
            <person name="Kim B.S."/>
            <person name="Kim J.-J."/>
        </authorList>
    </citation>
    <scope>NUCLEOTIDE SEQUENCE [LARGE SCALE GENOMIC DNA]</scope>
    <source>
        <strain evidence="9 10">YJ-S3-2</strain>
    </source>
</reference>
<comment type="catalytic activity">
    <reaction evidence="4 5 6">
        <text>an acyl phosphate + H2O = a carboxylate + phosphate + H(+)</text>
        <dbReference type="Rhea" id="RHEA:14965"/>
        <dbReference type="ChEBI" id="CHEBI:15377"/>
        <dbReference type="ChEBI" id="CHEBI:15378"/>
        <dbReference type="ChEBI" id="CHEBI:29067"/>
        <dbReference type="ChEBI" id="CHEBI:43474"/>
        <dbReference type="ChEBI" id="CHEBI:59918"/>
        <dbReference type="EC" id="3.6.1.7"/>
    </reaction>
</comment>
<dbReference type="NCBIfam" id="NF011022">
    <property type="entry name" value="PRK14451.1"/>
    <property type="match status" value="1"/>
</dbReference>
<dbReference type="Gene3D" id="3.30.70.100">
    <property type="match status" value="1"/>
</dbReference>
<feature type="active site" evidence="5">
    <location>
        <position position="20"/>
    </location>
</feature>
<dbReference type="InterPro" id="IPR001792">
    <property type="entry name" value="Acylphosphatase-like_dom"/>
</dbReference>
<dbReference type="PROSITE" id="PS51160">
    <property type="entry name" value="ACYLPHOSPHATASE_3"/>
    <property type="match status" value="1"/>
</dbReference>
<evidence type="ECO:0000256" key="4">
    <source>
        <dbReference type="ARBA" id="ARBA00047645"/>
    </source>
</evidence>
<evidence type="ECO:0000256" key="3">
    <source>
        <dbReference type="ARBA" id="ARBA00015991"/>
    </source>
</evidence>
<protein>
    <recommendedName>
        <fullName evidence="3 5">Acylphosphatase</fullName>
        <ecNumber evidence="2 5">3.6.1.7</ecNumber>
    </recommendedName>
</protein>
<dbReference type="PROSITE" id="PS00150">
    <property type="entry name" value="ACYLPHOSPHATASE_1"/>
    <property type="match status" value="1"/>
</dbReference>
<dbReference type="PANTHER" id="PTHR47268:SF4">
    <property type="entry name" value="ACYLPHOSPHATASE"/>
    <property type="match status" value="1"/>
</dbReference>
<evidence type="ECO:0000259" key="8">
    <source>
        <dbReference type="PROSITE" id="PS51160"/>
    </source>
</evidence>
<feature type="domain" description="Acylphosphatase-like" evidence="8">
    <location>
        <begin position="5"/>
        <end position="90"/>
    </location>
</feature>
<dbReference type="PROSITE" id="PS00151">
    <property type="entry name" value="ACYLPHOSPHATASE_2"/>
    <property type="match status" value="1"/>
</dbReference>